<dbReference type="Pfam" id="PF01448">
    <property type="entry name" value="ELM2"/>
    <property type="match status" value="1"/>
</dbReference>
<dbReference type="SUPFAM" id="SSF46689">
    <property type="entry name" value="Homeodomain-like"/>
    <property type="match status" value="1"/>
</dbReference>
<feature type="region of interest" description="Disordered" evidence="7">
    <location>
        <begin position="291"/>
        <end position="339"/>
    </location>
</feature>
<accession>A0A9Q1DKB5</accession>
<keyword evidence="4" id="KW-0805">Transcription regulation</keyword>
<dbReference type="PANTHER" id="PTHR10865:SF27">
    <property type="entry name" value="MESODERM INDUCTION EARLY RESPONSE PROTEIN 2"/>
    <property type="match status" value="1"/>
</dbReference>
<evidence type="ECO:0000313" key="10">
    <source>
        <dbReference type="EMBL" id="KAJ8274140.1"/>
    </source>
</evidence>
<dbReference type="InterPro" id="IPR017884">
    <property type="entry name" value="SANT_dom"/>
</dbReference>
<proteinExistence type="predicted"/>
<dbReference type="GO" id="GO:0032991">
    <property type="term" value="C:protein-containing complex"/>
    <property type="evidence" value="ECO:0007669"/>
    <property type="project" value="UniProtKB-ARBA"/>
</dbReference>
<keyword evidence="11" id="KW-1185">Reference proteome</keyword>
<evidence type="ECO:0000256" key="3">
    <source>
        <dbReference type="ARBA" id="ARBA00022553"/>
    </source>
</evidence>
<evidence type="ECO:0000313" key="11">
    <source>
        <dbReference type="Proteomes" id="UP001152803"/>
    </source>
</evidence>
<feature type="region of interest" description="Disordered" evidence="7">
    <location>
        <begin position="28"/>
        <end position="79"/>
    </location>
</feature>
<dbReference type="GO" id="GO:0005654">
    <property type="term" value="C:nucleoplasm"/>
    <property type="evidence" value="ECO:0007669"/>
    <property type="project" value="TreeGrafter"/>
</dbReference>
<dbReference type="Proteomes" id="UP001152803">
    <property type="component" value="Unassembled WGS sequence"/>
</dbReference>
<dbReference type="InterPro" id="IPR040138">
    <property type="entry name" value="MIER/MTA"/>
</dbReference>
<dbReference type="Pfam" id="PF00249">
    <property type="entry name" value="Myb_DNA-binding"/>
    <property type="match status" value="1"/>
</dbReference>
<dbReference type="PROSITE" id="PS51293">
    <property type="entry name" value="SANT"/>
    <property type="match status" value="1"/>
</dbReference>
<evidence type="ECO:0008006" key="12">
    <source>
        <dbReference type="Google" id="ProtNLM"/>
    </source>
</evidence>
<keyword evidence="2" id="KW-0678">Repressor</keyword>
<feature type="domain" description="SANT" evidence="9">
    <location>
        <begin position="225"/>
        <end position="277"/>
    </location>
</feature>
<sequence>MRGRREQRLTDEMPLEELLALYGYEVSDRISGDGSEPTDLPAHLPDMTLDKDQIAKDLLSGEEDEETPSPPDDLTPSVTSHASDLFRLHLRAHVQVGEGRDISSSSADEDSEGSSAPSSEGRKDIMVGPQYQAAIPPLSPSSCQDRAYENEDQLLWSPGVLPGEAVEDFLLRAQGWGGEEGATETPTAGDIIRDSEQALYELVKCSFNMEEALRRLSFNVKVFREELCAWSEEECRNFEHGYRVHGKNFHLIQANKVRTRSVGECVEYYYSWKRSDRHDCFTLQTSRLGRSKKYSLQPGNMEDGEQDGEGGSRSHSPPQGPGTTPQLHPPSPPETNHLDLEKTDEEGVGFSTLLQGHADSGFRVGVSERGSGSTQDPQDPQHPSADCTIPASSPPPLASPTHPPGVLGPGFYQLQLGHFGADGPFAPTPPSPPIFGAIGGFLRPTPVQHPRSLSQ</sequence>
<dbReference type="GO" id="GO:0000122">
    <property type="term" value="P:negative regulation of transcription by RNA polymerase II"/>
    <property type="evidence" value="ECO:0007669"/>
    <property type="project" value="TreeGrafter"/>
</dbReference>
<evidence type="ECO:0000259" key="8">
    <source>
        <dbReference type="PROSITE" id="PS51156"/>
    </source>
</evidence>
<dbReference type="Gene3D" id="4.10.1240.50">
    <property type="match status" value="1"/>
</dbReference>
<feature type="region of interest" description="Disordered" evidence="7">
    <location>
        <begin position="362"/>
        <end position="455"/>
    </location>
</feature>
<gene>
    <name evidence="10" type="ORF">COCON_G00087650</name>
</gene>
<evidence type="ECO:0000256" key="2">
    <source>
        <dbReference type="ARBA" id="ARBA00022491"/>
    </source>
</evidence>
<feature type="compositionally biased region" description="Pro residues" evidence="7">
    <location>
        <begin position="392"/>
        <end position="403"/>
    </location>
</feature>
<feature type="compositionally biased region" description="Polar residues" evidence="7">
    <location>
        <begin position="313"/>
        <end position="326"/>
    </location>
</feature>
<dbReference type="InterPro" id="IPR000949">
    <property type="entry name" value="ELM2_dom"/>
</dbReference>
<dbReference type="FunFam" id="4.10.1240.50:FF:000005">
    <property type="entry name" value="Mesoderm induction early response protein 3"/>
    <property type="match status" value="1"/>
</dbReference>
<dbReference type="Gene3D" id="1.10.10.60">
    <property type="entry name" value="Homeodomain-like"/>
    <property type="match status" value="1"/>
</dbReference>
<dbReference type="PROSITE" id="PS51156">
    <property type="entry name" value="ELM2"/>
    <property type="match status" value="1"/>
</dbReference>
<name>A0A9Q1DKB5_CONCO</name>
<dbReference type="GO" id="GO:0003714">
    <property type="term" value="F:transcription corepressor activity"/>
    <property type="evidence" value="ECO:0007669"/>
    <property type="project" value="TreeGrafter"/>
</dbReference>
<feature type="domain" description="ELM2" evidence="8">
    <location>
        <begin position="123"/>
        <end position="220"/>
    </location>
</feature>
<dbReference type="GO" id="GO:0042826">
    <property type="term" value="F:histone deacetylase binding"/>
    <property type="evidence" value="ECO:0007669"/>
    <property type="project" value="TreeGrafter"/>
</dbReference>
<protein>
    <recommendedName>
        <fullName evidence="12">Mesoderm induction early response protein 2</fullName>
    </recommendedName>
</protein>
<evidence type="ECO:0000256" key="1">
    <source>
        <dbReference type="ARBA" id="ARBA00004123"/>
    </source>
</evidence>
<dbReference type="AlphaFoldDB" id="A0A9Q1DKB5"/>
<dbReference type="CDD" id="cd11661">
    <property type="entry name" value="SANT_MTA3_like"/>
    <property type="match status" value="1"/>
</dbReference>
<dbReference type="EMBL" id="JAFJMO010000006">
    <property type="protein sequence ID" value="KAJ8274140.1"/>
    <property type="molecule type" value="Genomic_DNA"/>
</dbReference>
<dbReference type="PANTHER" id="PTHR10865">
    <property type="entry name" value="METASTASIS-ASSOCIATED PROTEIN AND MESODERM INDUCTION EARLY RESPONSE PROTEIN"/>
    <property type="match status" value="1"/>
</dbReference>
<dbReference type="FunFam" id="1.10.10.60:FF:000025">
    <property type="entry name" value="Mesoderm induction early response 1, transcriptional regulator"/>
    <property type="match status" value="1"/>
</dbReference>
<evidence type="ECO:0000256" key="5">
    <source>
        <dbReference type="ARBA" id="ARBA00023163"/>
    </source>
</evidence>
<evidence type="ECO:0000256" key="4">
    <source>
        <dbReference type="ARBA" id="ARBA00023015"/>
    </source>
</evidence>
<reference evidence="10" key="1">
    <citation type="journal article" date="2023" name="Science">
        <title>Genome structures resolve the early diversification of teleost fishes.</title>
        <authorList>
            <person name="Parey E."/>
            <person name="Louis A."/>
            <person name="Montfort J."/>
            <person name="Bouchez O."/>
            <person name="Roques C."/>
            <person name="Iampietro C."/>
            <person name="Lluch J."/>
            <person name="Castinel A."/>
            <person name="Donnadieu C."/>
            <person name="Desvignes T."/>
            <person name="Floi Bucao C."/>
            <person name="Jouanno E."/>
            <person name="Wen M."/>
            <person name="Mejri S."/>
            <person name="Dirks R."/>
            <person name="Jansen H."/>
            <person name="Henkel C."/>
            <person name="Chen W.J."/>
            <person name="Zahm M."/>
            <person name="Cabau C."/>
            <person name="Klopp C."/>
            <person name="Thompson A.W."/>
            <person name="Robinson-Rechavi M."/>
            <person name="Braasch I."/>
            <person name="Lecointre G."/>
            <person name="Bobe J."/>
            <person name="Postlethwait J.H."/>
            <person name="Berthelot C."/>
            <person name="Roest Crollius H."/>
            <person name="Guiguen Y."/>
        </authorList>
    </citation>
    <scope>NUCLEOTIDE SEQUENCE</scope>
    <source>
        <strain evidence="10">Concon-B</strain>
    </source>
</reference>
<comment type="caution">
    <text evidence="10">The sequence shown here is derived from an EMBL/GenBank/DDBJ whole genome shotgun (WGS) entry which is preliminary data.</text>
</comment>
<evidence type="ECO:0000256" key="7">
    <source>
        <dbReference type="SAM" id="MobiDB-lite"/>
    </source>
</evidence>
<dbReference type="InterPro" id="IPR009057">
    <property type="entry name" value="Homeodomain-like_sf"/>
</dbReference>
<dbReference type="InterPro" id="IPR001005">
    <property type="entry name" value="SANT/Myb"/>
</dbReference>
<dbReference type="SMART" id="SM00717">
    <property type="entry name" value="SANT"/>
    <property type="match status" value="1"/>
</dbReference>
<dbReference type="SMART" id="SM01189">
    <property type="entry name" value="ELM2"/>
    <property type="match status" value="1"/>
</dbReference>
<keyword evidence="5" id="KW-0804">Transcription</keyword>
<comment type="subcellular location">
    <subcellularLocation>
        <location evidence="1">Nucleus</location>
    </subcellularLocation>
</comment>
<dbReference type="OrthoDB" id="5916873at2759"/>
<keyword evidence="6" id="KW-0539">Nucleus</keyword>
<keyword evidence="3" id="KW-0597">Phosphoprotein</keyword>
<evidence type="ECO:0000256" key="6">
    <source>
        <dbReference type="ARBA" id="ARBA00023242"/>
    </source>
</evidence>
<organism evidence="10 11">
    <name type="scientific">Conger conger</name>
    <name type="common">Conger eel</name>
    <name type="synonym">Muraena conger</name>
    <dbReference type="NCBI Taxonomy" id="82655"/>
    <lineage>
        <taxon>Eukaryota</taxon>
        <taxon>Metazoa</taxon>
        <taxon>Chordata</taxon>
        <taxon>Craniata</taxon>
        <taxon>Vertebrata</taxon>
        <taxon>Euteleostomi</taxon>
        <taxon>Actinopterygii</taxon>
        <taxon>Neopterygii</taxon>
        <taxon>Teleostei</taxon>
        <taxon>Anguilliformes</taxon>
        <taxon>Congridae</taxon>
        <taxon>Conger</taxon>
    </lineage>
</organism>
<feature type="region of interest" description="Disordered" evidence="7">
    <location>
        <begin position="98"/>
        <end position="124"/>
    </location>
</feature>
<evidence type="ECO:0000259" key="9">
    <source>
        <dbReference type="PROSITE" id="PS51293"/>
    </source>
</evidence>